<evidence type="ECO:0000256" key="2">
    <source>
        <dbReference type="SAM" id="Phobius"/>
    </source>
</evidence>
<keyword evidence="2" id="KW-0472">Membrane</keyword>
<keyword evidence="2" id="KW-0812">Transmembrane</keyword>
<feature type="compositionally biased region" description="Polar residues" evidence="1">
    <location>
        <begin position="136"/>
        <end position="149"/>
    </location>
</feature>
<name>A0A914Z595_9BILA</name>
<organism evidence="3 4">
    <name type="scientific">Panagrolaimus superbus</name>
    <dbReference type="NCBI Taxonomy" id="310955"/>
    <lineage>
        <taxon>Eukaryota</taxon>
        <taxon>Metazoa</taxon>
        <taxon>Ecdysozoa</taxon>
        <taxon>Nematoda</taxon>
        <taxon>Chromadorea</taxon>
        <taxon>Rhabditida</taxon>
        <taxon>Tylenchina</taxon>
        <taxon>Panagrolaimomorpha</taxon>
        <taxon>Panagrolaimoidea</taxon>
        <taxon>Panagrolaimidae</taxon>
        <taxon>Panagrolaimus</taxon>
    </lineage>
</organism>
<evidence type="ECO:0000256" key="1">
    <source>
        <dbReference type="SAM" id="MobiDB-lite"/>
    </source>
</evidence>
<feature type="region of interest" description="Disordered" evidence="1">
    <location>
        <begin position="136"/>
        <end position="162"/>
    </location>
</feature>
<accession>A0A914Z595</accession>
<evidence type="ECO:0000313" key="3">
    <source>
        <dbReference type="Proteomes" id="UP000887577"/>
    </source>
</evidence>
<dbReference type="AlphaFoldDB" id="A0A914Z595"/>
<proteinExistence type="predicted"/>
<protein>
    <submittedName>
        <fullName evidence="4">Uncharacterized protein</fullName>
    </submittedName>
</protein>
<keyword evidence="3" id="KW-1185">Reference proteome</keyword>
<dbReference type="WBParaSite" id="PSU_v2.g7130.t1">
    <property type="protein sequence ID" value="PSU_v2.g7130.t1"/>
    <property type="gene ID" value="PSU_v2.g7130"/>
</dbReference>
<sequence>MGYFGRNSKKQHIMCLEVLYQSTFKCVTTNLRAECKSLRAFENNGTKNDAIYETKSKIFVDNFEKETSTVAVVINQIRDETQKAGVENGFFITKRELYIVIVTFFLTIVGIAIILLCCLAVIRIMKKENRPNQNLYWGTQQPSQTNTSGCEIKQGNLLRDNH</sequence>
<keyword evidence="2" id="KW-1133">Transmembrane helix</keyword>
<dbReference type="Proteomes" id="UP000887577">
    <property type="component" value="Unplaced"/>
</dbReference>
<evidence type="ECO:0000313" key="4">
    <source>
        <dbReference type="WBParaSite" id="PSU_v2.g7130.t1"/>
    </source>
</evidence>
<feature type="transmembrane region" description="Helical" evidence="2">
    <location>
        <begin position="97"/>
        <end position="122"/>
    </location>
</feature>
<reference evidence="4" key="1">
    <citation type="submission" date="2022-11" db="UniProtKB">
        <authorList>
            <consortium name="WormBaseParasite"/>
        </authorList>
    </citation>
    <scope>IDENTIFICATION</scope>
</reference>